<dbReference type="PANTHER" id="PTHR43464:SF19">
    <property type="entry name" value="UBIQUINONE BIOSYNTHESIS O-METHYLTRANSFERASE, MITOCHONDRIAL"/>
    <property type="match status" value="1"/>
</dbReference>
<evidence type="ECO:0000313" key="7">
    <source>
        <dbReference type="Proteomes" id="UP000530234"/>
    </source>
</evidence>
<protein>
    <submittedName>
        <fullName evidence="6">Methyltransferase domain-containing protein</fullName>
    </submittedName>
</protein>
<proteinExistence type="predicted"/>
<organism evidence="6 7">
    <name type="scientific">Streptomyces calidiresistens</name>
    <dbReference type="NCBI Taxonomy" id="1485586"/>
    <lineage>
        <taxon>Bacteria</taxon>
        <taxon>Bacillati</taxon>
        <taxon>Actinomycetota</taxon>
        <taxon>Actinomycetes</taxon>
        <taxon>Kitasatosporales</taxon>
        <taxon>Streptomycetaceae</taxon>
        <taxon>Streptomyces</taxon>
    </lineage>
</organism>
<dbReference type="SUPFAM" id="SSF53335">
    <property type="entry name" value="S-adenosyl-L-methionine-dependent methyltransferases"/>
    <property type="match status" value="1"/>
</dbReference>
<evidence type="ECO:0000256" key="2">
    <source>
        <dbReference type="ARBA" id="ARBA00022679"/>
    </source>
</evidence>
<evidence type="ECO:0000256" key="1">
    <source>
        <dbReference type="ARBA" id="ARBA00022603"/>
    </source>
</evidence>
<name>A0A7W3T273_9ACTN</name>
<sequence length="254" mass="27929">MSASDGSPNPHPRMYGDLARWWPLISPVEVYQGDARTAAGLFAAAEGPVRTVLELGSGGGHTAFHLSSRYAMTLVDLSEDMLTVSRALNPGVEHLRGDMRELRLERTFDAVLVHDAIDYMTTEEELSAAFRTAYLHCRPGGVAVFFPDHLTETYEPRTDWGGEDAADGRGVRYLEWGLPVEPGAHTVRTEYTFTLREADGTVRTAHETHVTGLFPAAVWTRLLRETGFEVSTATESGTEGEPTRTLFIGHRPVG</sequence>
<evidence type="ECO:0000259" key="5">
    <source>
        <dbReference type="Pfam" id="PF13649"/>
    </source>
</evidence>
<dbReference type="InterPro" id="IPR029063">
    <property type="entry name" value="SAM-dependent_MTases_sf"/>
</dbReference>
<dbReference type="InterPro" id="IPR041698">
    <property type="entry name" value="Methyltransf_25"/>
</dbReference>
<keyword evidence="7" id="KW-1185">Reference proteome</keyword>
<dbReference type="Pfam" id="PF13649">
    <property type="entry name" value="Methyltransf_25"/>
    <property type="match status" value="1"/>
</dbReference>
<reference evidence="7" key="1">
    <citation type="submission" date="2019-10" db="EMBL/GenBank/DDBJ databases">
        <title>Streptomyces sp. nov., a novel actinobacterium isolated from alkaline environment.</title>
        <authorList>
            <person name="Golinska P."/>
        </authorList>
    </citation>
    <scope>NUCLEOTIDE SEQUENCE [LARGE SCALE GENOMIC DNA]</scope>
    <source>
        <strain evidence="7">DSM 42108</strain>
    </source>
</reference>
<dbReference type="AlphaFoldDB" id="A0A7W3T273"/>
<keyword evidence="1 6" id="KW-0489">Methyltransferase</keyword>
<comment type="caution">
    <text evidence="6">The sequence shown here is derived from an EMBL/GenBank/DDBJ whole genome shotgun (WGS) entry which is preliminary data.</text>
</comment>
<evidence type="ECO:0000256" key="4">
    <source>
        <dbReference type="SAM" id="MobiDB-lite"/>
    </source>
</evidence>
<dbReference type="Gene3D" id="2.20.130.10">
    <property type="entry name" value="CAC2371-like domains"/>
    <property type="match status" value="1"/>
</dbReference>
<dbReference type="GO" id="GO:0008168">
    <property type="term" value="F:methyltransferase activity"/>
    <property type="evidence" value="ECO:0007669"/>
    <property type="project" value="UniProtKB-KW"/>
</dbReference>
<evidence type="ECO:0000313" key="6">
    <source>
        <dbReference type="EMBL" id="MBB0229533.1"/>
    </source>
</evidence>
<accession>A0A7W3T273</accession>
<dbReference type="PANTHER" id="PTHR43464">
    <property type="entry name" value="METHYLTRANSFERASE"/>
    <property type="match status" value="1"/>
</dbReference>
<dbReference type="Proteomes" id="UP000530234">
    <property type="component" value="Unassembled WGS sequence"/>
</dbReference>
<gene>
    <name evidence="6" type="ORF">FOE67_08400</name>
</gene>
<dbReference type="CDD" id="cd02440">
    <property type="entry name" value="AdoMet_MTases"/>
    <property type="match status" value="1"/>
</dbReference>
<feature type="domain" description="Methyltransferase" evidence="5">
    <location>
        <begin position="52"/>
        <end position="141"/>
    </location>
</feature>
<feature type="region of interest" description="Disordered" evidence="4">
    <location>
        <begin position="234"/>
        <end position="254"/>
    </location>
</feature>
<keyword evidence="3" id="KW-0949">S-adenosyl-L-methionine</keyword>
<keyword evidence="2 6" id="KW-0808">Transferase</keyword>
<dbReference type="Gene3D" id="3.40.50.150">
    <property type="entry name" value="Vaccinia Virus protein VP39"/>
    <property type="match status" value="1"/>
</dbReference>
<dbReference type="GO" id="GO:0032259">
    <property type="term" value="P:methylation"/>
    <property type="evidence" value="ECO:0007669"/>
    <property type="project" value="UniProtKB-KW"/>
</dbReference>
<evidence type="ECO:0000256" key="3">
    <source>
        <dbReference type="ARBA" id="ARBA00022691"/>
    </source>
</evidence>
<dbReference type="EMBL" id="VKHS01000134">
    <property type="protein sequence ID" value="MBB0229533.1"/>
    <property type="molecule type" value="Genomic_DNA"/>
</dbReference>
<dbReference type="RefSeq" id="WP_182662105.1">
    <property type="nucleotide sequence ID" value="NZ_VKHS01000134.1"/>
</dbReference>